<keyword evidence="7" id="KW-1185">Reference proteome</keyword>
<gene>
    <name evidence="6" type="ORF">C8J48_2126</name>
</gene>
<sequence length="513" mass="55435">MDSGDRHQFPPSDGKPQTGALRANAEAVQQMAAAVAGTLGPKGLDTMLVDDKGHVIITNDGVTILNKMEANHPAARMIANISRAQQEEVGDGTTTATLLTAALVEEGEKQVNKGVPVAKVIAGIRKGVQFALERMQEMANPIWDLEDEWLQRIAYTAGREQEDITELVIEAAMMVGREKLLERHFRLSESVVAHPRAESNIFAGLLPSRGRVNRTRPSTEGSLRVLVIADDLKPEPVVEGSLGTEAGFAKQEKLKQEFESTILFLVEQAIDLIVVQGEVDPHAEELLTDAERMVIQQIEAREIARIAEHTGARAIKRTGLKKTGDELDGILGVCEEVEDDESLQRIRILGGQGKPVATILVAAPTEELVDERERITKDAAAALQAAIRGGFLPGGGASELALAREVEKYRDTVQGMEAFGVAAVAEALHRPMVQVVANAGFNPLEKVEEVKVLQLKRQSSSLGIDCDRGAVCDMVDMGVVDPLPVKYHALQAAGEVSAAILRIHTVVRMKKAD</sequence>
<dbReference type="GO" id="GO:0140662">
    <property type="term" value="F:ATP-dependent protein folding chaperone"/>
    <property type="evidence" value="ECO:0007669"/>
    <property type="project" value="InterPro"/>
</dbReference>
<keyword evidence="4" id="KW-0067">ATP-binding</keyword>
<evidence type="ECO:0000256" key="4">
    <source>
        <dbReference type="ARBA" id="ARBA00022840"/>
    </source>
</evidence>
<dbReference type="AlphaFoldDB" id="A0A2T4ZC94"/>
<dbReference type="InterPro" id="IPR002423">
    <property type="entry name" value="Cpn60/GroEL/TCP-1"/>
</dbReference>
<reference evidence="6 7" key="1">
    <citation type="submission" date="2018-04" db="EMBL/GenBank/DDBJ databases">
        <title>Genomic Encyclopedia of Archaeal and Bacterial Type Strains, Phase II (KMG-II): from individual species to whole genera.</title>
        <authorList>
            <person name="Goeker M."/>
        </authorList>
    </citation>
    <scope>NUCLEOTIDE SEQUENCE [LARGE SCALE GENOMIC DNA]</scope>
    <source>
        <strain evidence="6 7">DSM 45169</strain>
    </source>
</reference>
<dbReference type="PANTHER" id="PTHR11353">
    <property type="entry name" value="CHAPERONIN"/>
    <property type="match status" value="1"/>
</dbReference>
<evidence type="ECO:0000313" key="6">
    <source>
        <dbReference type="EMBL" id="PTM59503.1"/>
    </source>
</evidence>
<dbReference type="SUPFAM" id="SSF48592">
    <property type="entry name" value="GroEL equatorial domain-like"/>
    <property type="match status" value="1"/>
</dbReference>
<dbReference type="Gene3D" id="3.50.7.10">
    <property type="entry name" value="GroEL"/>
    <property type="match status" value="1"/>
</dbReference>
<evidence type="ECO:0000256" key="5">
    <source>
        <dbReference type="ARBA" id="ARBA00023186"/>
    </source>
</evidence>
<evidence type="ECO:0000256" key="2">
    <source>
        <dbReference type="ARBA" id="ARBA00008020"/>
    </source>
</evidence>
<accession>A0A2T4ZC94</accession>
<dbReference type="InterPro" id="IPR027413">
    <property type="entry name" value="GROEL-like_equatorial_sf"/>
</dbReference>
<dbReference type="RefSeq" id="WP_107726540.1">
    <property type="nucleotide sequence ID" value="NZ_PZZP01000001.1"/>
</dbReference>
<organism evidence="6 7">
    <name type="scientific">Desmospora activa DSM 45169</name>
    <dbReference type="NCBI Taxonomy" id="1121389"/>
    <lineage>
        <taxon>Bacteria</taxon>
        <taxon>Bacillati</taxon>
        <taxon>Bacillota</taxon>
        <taxon>Bacilli</taxon>
        <taxon>Bacillales</taxon>
        <taxon>Thermoactinomycetaceae</taxon>
        <taxon>Desmospora</taxon>
    </lineage>
</organism>
<keyword evidence="3" id="KW-0547">Nucleotide-binding</keyword>
<dbReference type="Pfam" id="PF00118">
    <property type="entry name" value="Cpn60_TCP1"/>
    <property type="match status" value="1"/>
</dbReference>
<dbReference type="OrthoDB" id="2379282at2"/>
<dbReference type="InterPro" id="IPR017998">
    <property type="entry name" value="Chaperone_TCP-1"/>
</dbReference>
<proteinExistence type="inferred from homology"/>
<protein>
    <submittedName>
        <fullName evidence="6">Chaperonin GroEL (HSP60 family)</fullName>
    </submittedName>
</protein>
<dbReference type="EMBL" id="PZZP01000001">
    <property type="protein sequence ID" value="PTM59503.1"/>
    <property type="molecule type" value="Genomic_DNA"/>
</dbReference>
<dbReference type="PRINTS" id="PR00304">
    <property type="entry name" value="TCOMPLEXTCP1"/>
</dbReference>
<evidence type="ECO:0000313" key="7">
    <source>
        <dbReference type="Proteomes" id="UP000241639"/>
    </source>
</evidence>
<dbReference type="SUPFAM" id="SSF52029">
    <property type="entry name" value="GroEL apical domain-like"/>
    <property type="match status" value="1"/>
</dbReference>
<dbReference type="Gene3D" id="1.10.560.10">
    <property type="entry name" value="GroEL-like equatorial domain"/>
    <property type="match status" value="1"/>
</dbReference>
<comment type="similarity">
    <text evidence="1">Belongs to the chaperonin (HSP60) family.</text>
</comment>
<dbReference type="Proteomes" id="UP000241639">
    <property type="component" value="Unassembled WGS sequence"/>
</dbReference>
<evidence type="ECO:0000256" key="1">
    <source>
        <dbReference type="ARBA" id="ARBA00006607"/>
    </source>
</evidence>
<keyword evidence="5" id="KW-0143">Chaperone</keyword>
<dbReference type="Gene3D" id="3.30.260.10">
    <property type="entry name" value="TCP-1-like chaperonin intermediate domain"/>
    <property type="match status" value="1"/>
</dbReference>
<comment type="caution">
    <text evidence="6">The sequence shown here is derived from an EMBL/GenBank/DDBJ whole genome shotgun (WGS) entry which is preliminary data.</text>
</comment>
<name>A0A2T4ZC94_9BACL</name>
<evidence type="ECO:0000256" key="3">
    <source>
        <dbReference type="ARBA" id="ARBA00022741"/>
    </source>
</evidence>
<dbReference type="InterPro" id="IPR027410">
    <property type="entry name" value="TCP-1-like_intermed_sf"/>
</dbReference>
<dbReference type="InterPro" id="IPR027409">
    <property type="entry name" value="GroEL-like_apical_dom_sf"/>
</dbReference>
<comment type="similarity">
    <text evidence="2">Belongs to the TCP-1 chaperonin family.</text>
</comment>
<dbReference type="GO" id="GO:0005524">
    <property type="term" value="F:ATP binding"/>
    <property type="evidence" value="ECO:0007669"/>
    <property type="project" value="UniProtKB-KW"/>
</dbReference>